<evidence type="ECO:0000259" key="4">
    <source>
        <dbReference type="PROSITE" id="PS50181"/>
    </source>
</evidence>
<name>A0A066XKK7_COLSU</name>
<keyword evidence="6" id="KW-1185">Reference proteome</keyword>
<proteinExistence type="predicted"/>
<comment type="caution">
    <text evidence="5">The sequence shown here is derived from an EMBL/GenBank/DDBJ whole genome shotgun (WGS) entry which is preliminary data.</text>
</comment>
<evidence type="ECO:0000256" key="2">
    <source>
        <dbReference type="ARBA" id="ARBA00023043"/>
    </source>
</evidence>
<evidence type="ECO:0000313" key="6">
    <source>
        <dbReference type="Proteomes" id="UP000027238"/>
    </source>
</evidence>
<evidence type="ECO:0000313" key="5">
    <source>
        <dbReference type="EMBL" id="KDN69472.1"/>
    </source>
</evidence>
<keyword evidence="2 3" id="KW-0040">ANK repeat</keyword>
<dbReference type="Pfam" id="PF13857">
    <property type="entry name" value="Ank_5"/>
    <property type="match status" value="1"/>
</dbReference>
<dbReference type="PANTHER" id="PTHR24198:SF194">
    <property type="entry name" value="INVERSIN-A"/>
    <property type="match status" value="1"/>
</dbReference>
<reference evidence="6" key="1">
    <citation type="journal article" date="2014" name="Genome Announc.">
        <title>Draft genome sequence of Colletotrichum sublineola, a destructive pathogen of cultivated sorghum.</title>
        <authorList>
            <person name="Baroncelli R."/>
            <person name="Sanz-Martin J.M."/>
            <person name="Rech G.E."/>
            <person name="Sukno S.A."/>
            <person name="Thon M.R."/>
        </authorList>
    </citation>
    <scope>NUCLEOTIDE SEQUENCE [LARGE SCALE GENOMIC DNA]</scope>
    <source>
        <strain evidence="6">TX430BB</strain>
    </source>
</reference>
<dbReference type="Pfam" id="PF00023">
    <property type="entry name" value="Ank"/>
    <property type="match status" value="1"/>
</dbReference>
<sequence length="550" mass="60015">MIIYRLPDEVLAIVASALEDSDLMIATRVSQRFRPVFGGQLLKNNRKNGLAVLWATATGNEGALRTAVNMGVSLEAKWPRKWRSPWKSNCPPRWKIFDAKVKGYSAIHVAVELHHEKILEVLIQAGAPLDGLAPCCWRCSGEPPVHAIHDETPRWATRTALHMAVCSRNLGAAQRLMEGGASAMVNGPDGPEIDGNMLLHNVRDWTILHDLCRVRAPGNAAAELVKSLVAKGLADVGAATGDGIEPLATACDTGQYRIAIALLESGADCHTRLPGRPSDTMLHVALDACYEMGTAPLARGTSDGYAEYLEGRREDFEALADLATLLIQKGLDVDVKDGHGRTALHIAAKLGDLGVVDALLDEGASPALPDGAGRMALDIAKMQSRRLKSSTWSALPGLSPETGPCSDEDEGFVPRRFIGLLRAMEQAGVLTDQAGRRAFYVRVVWCPESVVRWGRRLWIATEGATTVMQLSVEGFMRRDARLDVDLETVAAMFWVTSGPPRIICQLKTCIQENSKLRHDIVRVQFDSTPDMARFVEFCLPRVLTIEPRSQ</sequence>
<feature type="repeat" description="ANK" evidence="3">
    <location>
        <begin position="339"/>
        <end position="371"/>
    </location>
</feature>
<evidence type="ECO:0000256" key="1">
    <source>
        <dbReference type="ARBA" id="ARBA00022737"/>
    </source>
</evidence>
<protein>
    <submittedName>
        <fullName evidence="5">Putative ankyrin repeat protein</fullName>
    </submittedName>
</protein>
<dbReference type="HOGENOM" id="CLU_495213_0_0_1"/>
<dbReference type="InterPro" id="IPR001810">
    <property type="entry name" value="F-box_dom"/>
</dbReference>
<dbReference type="AlphaFoldDB" id="A0A066XKK7"/>
<dbReference type="PROSITE" id="PS50297">
    <property type="entry name" value="ANK_REP_REGION"/>
    <property type="match status" value="2"/>
</dbReference>
<dbReference type="InterPro" id="IPR036770">
    <property type="entry name" value="Ankyrin_rpt-contain_sf"/>
</dbReference>
<dbReference type="PROSITE" id="PS50088">
    <property type="entry name" value="ANK_REPEAT"/>
    <property type="match status" value="2"/>
</dbReference>
<dbReference type="PANTHER" id="PTHR24198">
    <property type="entry name" value="ANKYRIN REPEAT AND PROTEIN KINASE DOMAIN-CONTAINING PROTEIN"/>
    <property type="match status" value="1"/>
</dbReference>
<feature type="domain" description="F-box" evidence="4">
    <location>
        <begin position="1"/>
        <end position="57"/>
    </location>
</feature>
<dbReference type="EMBL" id="JMSE01000512">
    <property type="protein sequence ID" value="KDN69472.1"/>
    <property type="molecule type" value="Genomic_DNA"/>
</dbReference>
<dbReference type="InterPro" id="IPR002110">
    <property type="entry name" value="Ankyrin_rpt"/>
</dbReference>
<dbReference type="STRING" id="1173701.A0A066XKK7"/>
<dbReference type="eggNOG" id="KOG4177">
    <property type="taxonomic scope" value="Eukaryota"/>
</dbReference>
<dbReference type="OrthoDB" id="4789456at2759"/>
<dbReference type="Proteomes" id="UP000027238">
    <property type="component" value="Unassembled WGS sequence"/>
</dbReference>
<dbReference type="SMART" id="SM00248">
    <property type="entry name" value="ANK"/>
    <property type="match status" value="5"/>
</dbReference>
<organism evidence="5 6">
    <name type="scientific">Colletotrichum sublineola</name>
    <name type="common">Sorghum anthracnose fungus</name>
    <dbReference type="NCBI Taxonomy" id="1173701"/>
    <lineage>
        <taxon>Eukaryota</taxon>
        <taxon>Fungi</taxon>
        <taxon>Dikarya</taxon>
        <taxon>Ascomycota</taxon>
        <taxon>Pezizomycotina</taxon>
        <taxon>Sordariomycetes</taxon>
        <taxon>Hypocreomycetidae</taxon>
        <taxon>Glomerellales</taxon>
        <taxon>Glomerellaceae</taxon>
        <taxon>Colletotrichum</taxon>
        <taxon>Colletotrichum graminicola species complex</taxon>
    </lineage>
</organism>
<evidence type="ECO:0000256" key="3">
    <source>
        <dbReference type="PROSITE-ProRule" id="PRU00023"/>
    </source>
</evidence>
<dbReference type="Gene3D" id="1.25.40.20">
    <property type="entry name" value="Ankyrin repeat-containing domain"/>
    <property type="match status" value="2"/>
</dbReference>
<dbReference type="PROSITE" id="PS50181">
    <property type="entry name" value="FBOX"/>
    <property type="match status" value="1"/>
</dbReference>
<gene>
    <name evidence="5" type="ORF">CSUB01_12595</name>
</gene>
<accession>A0A066XKK7</accession>
<dbReference type="SUPFAM" id="SSF48403">
    <property type="entry name" value="Ankyrin repeat"/>
    <property type="match status" value="1"/>
</dbReference>
<feature type="repeat" description="ANK" evidence="3">
    <location>
        <begin position="102"/>
        <end position="130"/>
    </location>
</feature>
<keyword evidence="1" id="KW-0677">Repeat</keyword>